<reference evidence="3 4" key="1">
    <citation type="submission" date="2019-09" db="EMBL/GenBank/DDBJ databases">
        <title>Actinomadura physcomitrii sp. nov., a novel actinomycete isolated from moss [Physcomitrium sphaericum (Ludw) Fuernr].</title>
        <authorList>
            <person name="Liu C."/>
            <person name="Zhuang X."/>
        </authorList>
    </citation>
    <scope>NUCLEOTIDE SEQUENCE [LARGE SCALE GENOMIC DNA]</scope>
    <source>
        <strain evidence="3 4">CYP1-1B</strain>
    </source>
</reference>
<evidence type="ECO:0000259" key="1">
    <source>
        <dbReference type="Pfam" id="PF01408"/>
    </source>
</evidence>
<dbReference type="InterPro" id="IPR000683">
    <property type="entry name" value="Gfo/Idh/MocA-like_OxRdtase_N"/>
</dbReference>
<dbReference type="Gene3D" id="3.30.360.10">
    <property type="entry name" value="Dihydrodipicolinate Reductase, domain 2"/>
    <property type="match status" value="1"/>
</dbReference>
<dbReference type="EMBL" id="WBMR01000002">
    <property type="protein sequence ID" value="KAB2390015.1"/>
    <property type="molecule type" value="Genomic_DNA"/>
</dbReference>
<gene>
    <name evidence="3" type="ORF">F9B16_01865</name>
</gene>
<feature type="domain" description="Gfo/Idh/MocA-like oxidoreductase N-terminal" evidence="1">
    <location>
        <begin position="1"/>
        <end position="99"/>
    </location>
</feature>
<dbReference type="PANTHER" id="PTHR43818">
    <property type="entry name" value="BCDNA.GH03377"/>
    <property type="match status" value="1"/>
</dbReference>
<dbReference type="PANTHER" id="PTHR43818:SF7">
    <property type="entry name" value="DEHYDROGENASE"/>
    <property type="match status" value="1"/>
</dbReference>
<dbReference type="Gene3D" id="3.40.50.720">
    <property type="entry name" value="NAD(P)-binding Rossmann-like Domain"/>
    <property type="match status" value="1"/>
</dbReference>
<dbReference type="InterPro" id="IPR036291">
    <property type="entry name" value="NAD(P)-bd_dom_sf"/>
</dbReference>
<name>A0A6L3WAF0_9ACTN</name>
<organism evidence="3 4">
    <name type="scientific">Actinomadura montaniterrae</name>
    <dbReference type="NCBI Taxonomy" id="1803903"/>
    <lineage>
        <taxon>Bacteria</taxon>
        <taxon>Bacillati</taxon>
        <taxon>Actinomycetota</taxon>
        <taxon>Actinomycetes</taxon>
        <taxon>Streptosporangiales</taxon>
        <taxon>Thermomonosporaceae</taxon>
        <taxon>Actinomadura</taxon>
    </lineage>
</organism>
<keyword evidence="4" id="KW-1185">Reference proteome</keyword>
<sequence>MRVVIAGFGKAGRQHAEAIRQVPGVAVHSVLESDRDVGVEPFTRAPGWPAVLADPEVDAIALCLPPGGRAELAAAAAAAGKAVLLEKPPCMSVAELDRLPGSMGVMLQHRFRLPRELLDRPFKDATGTLLVSRPRDAATHYTGWRADSGRALGGITAHLGVHYLDLACQLLGEVESVDLRDHRECAPGIDVRVSGLVRFTAGSTLAFTIAADVPARAEHLVIAGDGRSVTIADGAVQLRDEDGTRTLPAEPTGAMRAKVYEEFAHGPDLCSLERARPVTVVLDEIRKAGAR</sequence>
<dbReference type="SUPFAM" id="SSF55347">
    <property type="entry name" value="Glyceraldehyde-3-phosphate dehydrogenase-like, C-terminal domain"/>
    <property type="match status" value="1"/>
</dbReference>
<dbReference type="Pfam" id="PF01408">
    <property type="entry name" value="GFO_IDH_MocA"/>
    <property type="match status" value="1"/>
</dbReference>
<dbReference type="InterPro" id="IPR050463">
    <property type="entry name" value="Gfo/Idh/MocA_oxidrdct_glycsds"/>
</dbReference>
<dbReference type="InterPro" id="IPR055170">
    <property type="entry name" value="GFO_IDH_MocA-like_dom"/>
</dbReference>
<dbReference type="SUPFAM" id="SSF51735">
    <property type="entry name" value="NAD(P)-binding Rossmann-fold domains"/>
    <property type="match status" value="1"/>
</dbReference>
<dbReference type="GO" id="GO:0000166">
    <property type="term" value="F:nucleotide binding"/>
    <property type="evidence" value="ECO:0007669"/>
    <property type="project" value="InterPro"/>
</dbReference>
<evidence type="ECO:0000313" key="3">
    <source>
        <dbReference type="EMBL" id="KAB2390015.1"/>
    </source>
</evidence>
<accession>A0A6L3WAF0</accession>
<dbReference type="Proteomes" id="UP000483004">
    <property type="component" value="Unassembled WGS sequence"/>
</dbReference>
<dbReference type="OrthoDB" id="9815825at2"/>
<comment type="caution">
    <text evidence="3">The sequence shown here is derived from an EMBL/GenBank/DDBJ whole genome shotgun (WGS) entry which is preliminary data.</text>
</comment>
<evidence type="ECO:0000259" key="2">
    <source>
        <dbReference type="Pfam" id="PF22725"/>
    </source>
</evidence>
<proteinExistence type="predicted"/>
<feature type="domain" description="GFO/IDH/MocA-like oxidoreductase" evidence="2">
    <location>
        <begin position="133"/>
        <end position="226"/>
    </location>
</feature>
<evidence type="ECO:0000313" key="4">
    <source>
        <dbReference type="Proteomes" id="UP000483004"/>
    </source>
</evidence>
<dbReference type="AlphaFoldDB" id="A0A6L3WAF0"/>
<protein>
    <submittedName>
        <fullName evidence="3">Uncharacterized protein</fullName>
    </submittedName>
</protein>
<dbReference type="Pfam" id="PF22725">
    <property type="entry name" value="GFO_IDH_MocA_C3"/>
    <property type="match status" value="1"/>
</dbReference>